<protein>
    <submittedName>
        <fullName evidence="1">Uncharacterized protein</fullName>
    </submittedName>
</protein>
<evidence type="ECO:0000313" key="1">
    <source>
        <dbReference type="EMBL" id="MCB8877726.1"/>
    </source>
</evidence>
<keyword evidence="2" id="KW-1185">Reference proteome</keyword>
<dbReference type="AlphaFoldDB" id="A0A964E0W2"/>
<dbReference type="RefSeq" id="WP_227323373.1">
    <property type="nucleotide sequence ID" value="NZ_JAESVB010000016.1"/>
</dbReference>
<dbReference type="Proteomes" id="UP000708298">
    <property type="component" value="Unassembled WGS sequence"/>
</dbReference>
<dbReference type="EMBL" id="JAESVB010000016">
    <property type="protein sequence ID" value="MCB8877726.1"/>
    <property type="molecule type" value="Genomic_DNA"/>
</dbReference>
<name>A0A964E0W2_9PROT</name>
<reference evidence="1" key="1">
    <citation type="journal article" date="2021" name="Microorganisms">
        <title>Acidisoma silvae sp. nov. and Acidisomacellulosilytica sp. nov., Two Acidophilic Bacteria Isolated from Decaying Wood, Hydrolyzing Cellulose and Producing Poly-3-hydroxybutyrate.</title>
        <authorList>
            <person name="Mieszkin S."/>
            <person name="Pouder E."/>
            <person name="Uroz S."/>
            <person name="Simon-Colin C."/>
            <person name="Alain K."/>
        </authorList>
    </citation>
    <scope>NUCLEOTIDE SEQUENCE</scope>
    <source>
        <strain evidence="1">HW T2.11</strain>
    </source>
</reference>
<evidence type="ECO:0000313" key="2">
    <source>
        <dbReference type="Proteomes" id="UP000708298"/>
    </source>
</evidence>
<organism evidence="1 2">
    <name type="scientific">Acidisoma silvae</name>
    <dbReference type="NCBI Taxonomy" id="2802396"/>
    <lineage>
        <taxon>Bacteria</taxon>
        <taxon>Pseudomonadati</taxon>
        <taxon>Pseudomonadota</taxon>
        <taxon>Alphaproteobacteria</taxon>
        <taxon>Acetobacterales</taxon>
        <taxon>Acidocellaceae</taxon>
        <taxon>Acidisoma</taxon>
    </lineage>
</organism>
<gene>
    <name evidence="1" type="ORF">ASILVAE211_21205</name>
</gene>
<reference evidence="1" key="2">
    <citation type="submission" date="2021-01" db="EMBL/GenBank/DDBJ databases">
        <authorList>
            <person name="Mieszkin S."/>
            <person name="Pouder E."/>
            <person name="Alain K."/>
        </authorList>
    </citation>
    <scope>NUCLEOTIDE SEQUENCE</scope>
    <source>
        <strain evidence="1">HW T2.11</strain>
    </source>
</reference>
<accession>A0A964E0W2</accession>
<sequence>MTSLTGDTDVFTSDANPRACIVLTGKRQDDLPGIYGAQERDAILAVFQALKAEGWVLSQRHVFDPSAPNDPVGLDTGFTHDHDIAAVFEAPTLDAALQGTVRLEQAGWARLFRTEWMIGLREFAPVFGERASNDHAWAFLALWEWNDQWCEATPQARTEYDFECDEAFKGDLAHDVNISGRQRLDVAHHWHHLGYWEISGPDVADSAIRGHERVADFKFTTSRHIVGRIRPMAELIAPFGSIKAIA</sequence>
<comment type="caution">
    <text evidence="1">The sequence shown here is derived from an EMBL/GenBank/DDBJ whole genome shotgun (WGS) entry which is preliminary data.</text>
</comment>
<proteinExistence type="predicted"/>